<keyword evidence="5" id="KW-1185">Reference proteome</keyword>
<feature type="domain" description="Zeta toxin" evidence="3">
    <location>
        <begin position="7"/>
        <end position="135"/>
    </location>
</feature>
<keyword evidence="1" id="KW-0547">Nucleotide-binding</keyword>
<dbReference type="Gene3D" id="3.40.50.300">
    <property type="entry name" value="P-loop containing nucleotide triphosphate hydrolases"/>
    <property type="match status" value="1"/>
</dbReference>
<dbReference type="Proteomes" id="UP001228581">
    <property type="component" value="Unassembled WGS sequence"/>
</dbReference>
<dbReference type="SUPFAM" id="SSF52540">
    <property type="entry name" value="P-loop containing nucleoside triphosphate hydrolases"/>
    <property type="match status" value="1"/>
</dbReference>
<gene>
    <name evidence="4" type="ORF">QNI19_38050</name>
</gene>
<evidence type="ECO:0000313" key="5">
    <source>
        <dbReference type="Proteomes" id="UP001228581"/>
    </source>
</evidence>
<dbReference type="InterPro" id="IPR027417">
    <property type="entry name" value="P-loop_NTPase"/>
</dbReference>
<reference evidence="4 5" key="1">
    <citation type="submission" date="2023-05" db="EMBL/GenBank/DDBJ databases">
        <authorList>
            <person name="Zhang X."/>
        </authorList>
    </citation>
    <scope>NUCLEOTIDE SEQUENCE [LARGE SCALE GENOMIC DNA]</scope>
    <source>
        <strain evidence="4 5">DM2B3-1</strain>
    </source>
</reference>
<evidence type="ECO:0000256" key="2">
    <source>
        <dbReference type="ARBA" id="ARBA00022840"/>
    </source>
</evidence>
<accession>A0ABT7CYD8</accession>
<evidence type="ECO:0000259" key="3">
    <source>
        <dbReference type="Pfam" id="PF06414"/>
    </source>
</evidence>
<protein>
    <submittedName>
        <fullName evidence="4">Zeta toxin family protein</fullName>
    </submittedName>
</protein>
<dbReference type="InterPro" id="IPR010488">
    <property type="entry name" value="Zeta_toxin_domain"/>
</dbReference>
<dbReference type="EMBL" id="JASJOT010000059">
    <property type="protein sequence ID" value="MDJ1498795.1"/>
    <property type="molecule type" value="Genomic_DNA"/>
</dbReference>
<sequence length="231" mass="27597">MNKYISKQPYFFTMAGLPRAGKSTFFQERIKDKTFPEDGFIMSPDLTMESINEYQIDKKQNPITAFEKWEIPARRIAFNLLDNALQKKQNIIQDMGCALPESFVKINSIRYEHKYKVIMYWIHTDTEIVIQRIENDRSRQFFPKEEILKREAALKEFFIDYFSLSHEFYLYNNSKDRNIYELVGKKQSNKFHLITPQSLPSFMRKQLEDRNLLVTPLQSFNTLFDQDSNLL</sequence>
<name>A0ABT7CYD8_9BACT</name>
<evidence type="ECO:0000256" key="1">
    <source>
        <dbReference type="ARBA" id="ARBA00022741"/>
    </source>
</evidence>
<keyword evidence="2" id="KW-0067">ATP-binding</keyword>
<proteinExistence type="predicted"/>
<evidence type="ECO:0000313" key="4">
    <source>
        <dbReference type="EMBL" id="MDJ1498795.1"/>
    </source>
</evidence>
<dbReference type="RefSeq" id="WP_314005579.1">
    <property type="nucleotide sequence ID" value="NZ_JASJOT010000059.1"/>
</dbReference>
<comment type="caution">
    <text evidence="4">The sequence shown here is derived from an EMBL/GenBank/DDBJ whole genome shotgun (WGS) entry which is preliminary data.</text>
</comment>
<dbReference type="Pfam" id="PF06414">
    <property type="entry name" value="Zeta_toxin"/>
    <property type="match status" value="1"/>
</dbReference>
<organism evidence="4 5">
    <name type="scientific">Xanthocytophaga flava</name>
    <dbReference type="NCBI Taxonomy" id="3048013"/>
    <lineage>
        <taxon>Bacteria</taxon>
        <taxon>Pseudomonadati</taxon>
        <taxon>Bacteroidota</taxon>
        <taxon>Cytophagia</taxon>
        <taxon>Cytophagales</taxon>
        <taxon>Rhodocytophagaceae</taxon>
        <taxon>Xanthocytophaga</taxon>
    </lineage>
</organism>